<feature type="region of interest" description="Disordered" evidence="2">
    <location>
        <begin position="229"/>
        <end position="257"/>
    </location>
</feature>
<feature type="region of interest" description="Disordered" evidence="2">
    <location>
        <begin position="308"/>
        <end position="338"/>
    </location>
</feature>
<evidence type="ECO:0000313" key="4">
    <source>
        <dbReference type="RefSeq" id="XP_060545304.1"/>
    </source>
</evidence>
<dbReference type="PANTHER" id="PTHR15715:SF26">
    <property type="entry name" value="COILED-COIL DOMAIN-CONTAINING PROTEIN 136"/>
    <property type="match status" value="1"/>
</dbReference>
<feature type="region of interest" description="Disordered" evidence="2">
    <location>
        <begin position="1"/>
        <end position="23"/>
    </location>
</feature>
<dbReference type="PANTHER" id="PTHR15715">
    <property type="entry name" value="CENTROSOMAL PROTEIN OF 170 KDA"/>
    <property type="match status" value="1"/>
</dbReference>
<protein>
    <submittedName>
        <fullName evidence="4">Coiled-coil domain-containing protein 136</fullName>
    </submittedName>
</protein>
<feature type="compositionally biased region" description="Polar residues" evidence="2">
    <location>
        <begin position="1"/>
        <end position="11"/>
    </location>
</feature>
<evidence type="ECO:0000256" key="2">
    <source>
        <dbReference type="SAM" id="MobiDB-lite"/>
    </source>
</evidence>
<accession>A0ABM3ZAA9</accession>
<sequence>MEPKPSTSGNAQMHMRKDELDSLQETKDVELGQVAQDLQDANEEIHNLRLEAEEAAALHENEIASLQEELCRMKAELERVQRVHNEYEMELTALRAEIQMIQDSAPENNVDASETPLQEQQLSSLSQEVARLQGELDIAKGQYTDLKEEFLTLQASNKLMVHQLEKLEAMKYNKYRSRLDDSPSLESISQWPTDRRYSLMKQPANQKGSCVSFWSVEIVGVASDYNEEERMEKVEEENELELPHQPSEEKVEKVQTQGNMSQCILAEMENEDQAGFQDIDFKRKSRRRRDSDARKGIIVTQWNLLETEKEDQSSYPEPLSKRRSRRRESLKEGREDDFKSWREKARNAEFLLDAELNESSGREGQAQFSVPEMEREDQSSSQDPGNERRPKKERSWKKEISFDQEPDESPGREGQHDRAQHDLRELEERYQHSQSECEQLQEELHLCREEIERLNGNIPAGGRDPNGGMKPFGLFLICAGGLMLYSCLKKFNEGGSLT</sequence>
<feature type="region of interest" description="Disordered" evidence="2">
    <location>
        <begin position="353"/>
        <end position="419"/>
    </location>
</feature>
<feature type="coiled-coil region" evidence="1">
    <location>
        <begin position="31"/>
        <end position="149"/>
    </location>
</feature>
<organism evidence="3 4">
    <name type="scientific">Pantherophis guttatus</name>
    <name type="common">Corn snake</name>
    <name type="synonym">Elaphe guttata</name>
    <dbReference type="NCBI Taxonomy" id="94885"/>
    <lineage>
        <taxon>Eukaryota</taxon>
        <taxon>Metazoa</taxon>
        <taxon>Chordata</taxon>
        <taxon>Craniata</taxon>
        <taxon>Vertebrata</taxon>
        <taxon>Euteleostomi</taxon>
        <taxon>Lepidosauria</taxon>
        <taxon>Squamata</taxon>
        <taxon>Bifurcata</taxon>
        <taxon>Unidentata</taxon>
        <taxon>Episquamata</taxon>
        <taxon>Toxicofera</taxon>
        <taxon>Serpentes</taxon>
        <taxon>Colubroidea</taxon>
        <taxon>Colubridae</taxon>
        <taxon>Colubrinae</taxon>
        <taxon>Pantherophis</taxon>
    </lineage>
</organism>
<gene>
    <name evidence="4" type="primary">CCDC136</name>
</gene>
<dbReference type="GeneID" id="117656233"/>
<keyword evidence="1" id="KW-0175">Coiled coil</keyword>
<dbReference type="InterPro" id="IPR051176">
    <property type="entry name" value="Cent_Immune-Sig_Mod"/>
</dbReference>
<name>A0ABM3ZAA9_PANGU</name>
<proteinExistence type="predicted"/>
<evidence type="ECO:0000313" key="3">
    <source>
        <dbReference type="Proteomes" id="UP001652622"/>
    </source>
</evidence>
<keyword evidence="3" id="KW-1185">Reference proteome</keyword>
<reference evidence="4" key="1">
    <citation type="submission" date="2025-08" db="UniProtKB">
        <authorList>
            <consortium name="RefSeq"/>
        </authorList>
    </citation>
    <scope>IDENTIFICATION</scope>
    <source>
        <tissue evidence="4">Blood</tissue>
    </source>
</reference>
<feature type="compositionally biased region" description="Basic and acidic residues" evidence="2">
    <location>
        <begin position="327"/>
        <end position="338"/>
    </location>
</feature>
<dbReference type="Proteomes" id="UP001652622">
    <property type="component" value="Unplaced"/>
</dbReference>
<evidence type="ECO:0000256" key="1">
    <source>
        <dbReference type="SAM" id="Coils"/>
    </source>
</evidence>
<feature type="compositionally biased region" description="Basic and acidic residues" evidence="2">
    <location>
        <begin position="409"/>
        <end position="419"/>
    </location>
</feature>
<dbReference type="RefSeq" id="XP_060545304.1">
    <property type="nucleotide sequence ID" value="XM_060689321.1"/>
</dbReference>